<gene>
    <name evidence="1" type="ORF">GSTENG00037971001</name>
</gene>
<feature type="non-terminal residue" evidence="1">
    <location>
        <position position="39"/>
    </location>
</feature>
<sequence>FFSASSLSGCPRATSAMRKARLSGVEMLTIKQQCTSNGN</sequence>
<proteinExistence type="predicted"/>
<protein>
    <submittedName>
        <fullName evidence="1">(spotted green pufferfish) hypothetical protein</fullName>
    </submittedName>
</protein>
<dbReference type="OrthoDB" id="10069059at2759"/>
<dbReference type="KEGG" id="tng:GSTEN00037971G001"/>
<reference evidence="1" key="1">
    <citation type="journal article" date="2004" name="Nature">
        <title>Genome duplication in the teleost fish Tetraodon nigroviridis reveals the early vertebrate proto-karyotype.</title>
        <authorList>
            <person name="Jaillon O."/>
            <person name="Aury J.-M."/>
            <person name="Brunet F."/>
            <person name="Petit J.-L."/>
            <person name="Stange-Thomann N."/>
            <person name="Mauceli E."/>
            <person name="Bouneau L."/>
            <person name="Fischer C."/>
            <person name="Ozouf-Costaz C."/>
            <person name="Bernot A."/>
            <person name="Nicaud S."/>
            <person name="Jaffe D."/>
            <person name="Fisher S."/>
            <person name="Lutfalla G."/>
            <person name="Dossat C."/>
            <person name="Segurens B."/>
            <person name="Dasilva C."/>
            <person name="Salanoubat M."/>
            <person name="Levy M."/>
            <person name="Boudet N."/>
            <person name="Castellano S."/>
            <person name="Anthouard V."/>
            <person name="Jubin C."/>
            <person name="Castelli V."/>
            <person name="Katinka M."/>
            <person name="Vacherie B."/>
            <person name="Biemont C."/>
            <person name="Skalli Z."/>
            <person name="Cattolico L."/>
            <person name="Poulain J."/>
            <person name="De Berardinis V."/>
            <person name="Cruaud C."/>
            <person name="Duprat S."/>
            <person name="Brottier P."/>
            <person name="Coutanceau J.-P."/>
            <person name="Gouzy J."/>
            <person name="Parra G."/>
            <person name="Lardier G."/>
            <person name="Chapple C."/>
            <person name="McKernan K.J."/>
            <person name="McEwan P."/>
            <person name="Bosak S."/>
            <person name="Kellis M."/>
            <person name="Volff J.-N."/>
            <person name="Guigo R."/>
            <person name="Zody M.C."/>
            <person name="Mesirov J."/>
            <person name="Lindblad-Toh K."/>
            <person name="Birren B."/>
            <person name="Nusbaum C."/>
            <person name="Kahn D."/>
            <person name="Robinson-Rechavi M."/>
            <person name="Laudet V."/>
            <person name="Schachter V."/>
            <person name="Quetier F."/>
            <person name="Saurin W."/>
            <person name="Scarpelli C."/>
            <person name="Wincker P."/>
            <person name="Lander E.S."/>
            <person name="Weissenbach J."/>
            <person name="Roest Crollius H."/>
        </authorList>
    </citation>
    <scope>NUCLEOTIDE SEQUENCE [LARGE SCALE GENOMIC DNA]</scope>
</reference>
<feature type="non-terminal residue" evidence="1">
    <location>
        <position position="1"/>
    </location>
</feature>
<dbReference type="EMBL" id="CAAE01020410">
    <property type="protein sequence ID" value="CAG14113.1"/>
    <property type="molecule type" value="Genomic_DNA"/>
</dbReference>
<reference evidence="1" key="2">
    <citation type="submission" date="2004-02" db="EMBL/GenBank/DDBJ databases">
        <authorList>
            <consortium name="Genoscope"/>
            <consortium name="Whitehead Institute Centre for Genome Research"/>
        </authorList>
    </citation>
    <scope>NUCLEOTIDE SEQUENCE</scope>
</reference>
<comment type="caution">
    <text evidence="1">The sequence shown here is derived from an EMBL/GenBank/DDBJ whole genome shotgun (WGS) entry which is preliminary data.</text>
</comment>
<organism evidence="1">
    <name type="scientific">Tetraodon nigroviridis</name>
    <name type="common">Spotted green pufferfish</name>
    <name type="synonym">Chelonodon nigroviridis</name>
    <dbReference type="NCBI Taxonomy" id="99883"/>
    <lineage>
        <taxon>Eukaryota</taxon>
        <taxon>Metazoa</taxon>
        <taxon>Chordata</taxon>
        <taxon>Craniata</taxon>
        <taxon>Vertebrata</taxon>
        <taxon>Euteleostomi</taxon>
        <taxon>Actinopterygii</taxon>
        <taxon>Neopterygii</taxon>
        <taxon>Teleostei</taxon>
        <taxon>Neoteleostei</taxon>
        <taxon>Acanthomorphata</taxon>
        <taxon>Eupercaria</taxon>
        <taxon>Tetraodontiformes</taxon>
        <taxon>Tetradontoidea</taxon>
        <taxon>Tetraodontidae</taxon>
        <taxon>Tetraodon</taxon>
    </lineage>
</organism>
<evidence type="ECO:0000313" key="1">
    <source>
        <dbReference type="EMBL" id="CAG14113.1"/>
    </source>
</evidence>
<accession>Q4RBX0</accession>
<dbReference type="AlphaFoldDB" id="Q4RBX0"/>
<name>Q4RBX0_TETNG</name>